<protein>
    <submittedName>
        <fullName evidence="2">Uncharacterized protein</fullName>
    </submittedName>
</protein>
<keyword evidence="3" id="KW-1185">Reference proteome</keyword>
<gene>
    <name evidence="2" type="ORF">O181_006202</name>
</gene>
<name>A0A9Q3BKA4_9BASI</name>
<feature type="compositionally biased region" description="Acidic residues" evidence="1">
    <location>
        <begin position="26"/>
        <end position="44"/>
    </location>
</feature>
<feature type="compositionally biased region" description="Low complexity" evidence="1">
    <location>
        <begin position="1"/>
        <end position="13"/>
    </location>
</feature>
<dbReference type="Proteomes" id="UP000765509">
    <property type="component" value="Unassembled WGS sequence"/>
</dbReference>
<feature type="region of interest" description="Disordered" evidence="1">
    <location>
        <begin position="257"/>
        <end position="312"/>
    </location>
</feature>
<proteinExistence type="predicted"/>
<feature type="compositionally biased region" description="Low complexity" evidence="1">
    <location>
        <begin position="45"/>
        <end position="59"/>
    </location>
</feature>
<comment type="caution">
    <text evidence="2">The sequence shown here is derived from an EMBL/GenBank/DDBJ whole genome shotgun (WGS) entry which is preliminary data.</text>
</comment>
<evidence type="ECO:0000313" key="2">
    <source>
        <dbReference type="EMBL" id="MBW0466487.1"/>
    </source>
</evidence>
<feature type="compositionally biased region" description="Polar residues" evidence="1">
    <location>
        <begin position="273"/>
        <end position="283"/>
    </location>
</feature>
<evidence type="ECO:0000313" key="3">
    <source>
        <dbReference type="Proteomes" id="UP000765509"/>
    </source>
</evidence>
<evidence type="ECO:0000256" key="1">
    <source>
        <dbReference type="SAM" id="MobiDB-lite"/>
    </source>
</evidence>
<dbReference type="EMBL" id="AVOT02001315">
    <property type="protein sequence ID" value="MBW0466487.1"/>
    <property type="molecule type" value="Genomic_DNA"/>
</dbReference>
<reference evidence="2" key="1">
    <citation type="submission" date="2021-03" db="EMBL/GenBank/DDBJ databases">
        <title>Draft genome sequence of rust myrtle Austropuccinia psidii MF-1, a brazilian biotype.</title>
        <authorList>
            <person name="Quecine M.C."/>
            <person name="Pachon D.M.R."/>
            <person name="Bonatelli M.L."/>
            <person name="Correr F.H."/>
            <person name="Franceschini L.M."/>
            <person name="Leite T.F."/>
            <person name="Margarido G.R.A."/>
            <person name="Almeida C.A."/>
            <person name="Ferrarezi J.A."/>
            <person name="Labate C.A."/>
        </authorList>
    </citation>
    <scope>NUCLEOTIDE SEQUENCE</scope>
    <source>
        <strain evidence="2">MF-1</strain>
    </source>
</reference>
<feature type="region of interest" description="Disordered" evidence="1">
    <location>
        <begin position="1"/>
        <end position="67"/>
    </location>
</feature>
<sequence>MTSHQFSSHSFHSYISQGPRIRLGEAEDEEGEGSVGEEESEEAEVAASLAGAPEASESPNLALSNQPLVSQADPNFVKMMENMTQFMGQLAKEVAPRDNSRYPEFETPSMKAHDCFDVTQANKSRGFIQSCQLILHNNPEIFFSDRKKVLYSTLFLTGRDGKWIEPYLSNIYNKDPSYLLSNWKLFETKLFTLFSDPNEVGKDEQELDNIRMKESGHVSLRGLASRLLDELSSHPGSYDTLQELIKITLELDTRYHERKKGKGSHQEKKPCVTGSNSSMPPQDSSSKKSKKGKNFQALQDKPHSALLNKDNKLIGSEKERRIKEDSPKGEDLILGYDFLYHVNPIIDCKNRLITYHSSHKDLSGIDSSTSNEFATAVNSVALAGELKTPSFPSSDHIPSIMPSKSLLLSRDDIFKEIKDVGQDAAISSLHLFEGDIDLPPLSFHESLE</sequence>
<accession>A0A9Q3BKA4</accession>
<dbReference type="AlphaFoldDB" id="A0A9Q3BKA4"/>
<organism evidence="2 3">
    <name type="scientific">Austropuccinia psidii MF-1</name>
    <dbReference type="NCBI Taxonomy" id="1389203"/>
    <lineage>
        <taxon>Eukaryota</taxon>
        <taxon>Fungi</taxon>
        <taxon>Dikarya</taxon>
        <taxon>Basidiomycota</taxon>
        <taxon>Pucciniomycotina</taxon>
        <taxon>Pucciniomycetes</taxon>
        <taxon>Pucciniales</taxon>
        <taxon>Sphaerophragmiaceae</taxon>
        <taxon>Austropuccinia</taxon>
    </lineage>
</organism>